<keyword evidence="15" id="KW-1185">Reference proteome</keyword>
<dbReference type="InterPro" id="IPR008143">
    <property type="entry name" value="Ala_DH/PNT_CS2"/>
</dbReference>
<proteinExistence type="inferred from homology"/>
<dbReference type="PROSITE" id="PS00837">
    <property type="entry name" value="ALADH_PNT_2"/>
    <property type="match status" value="1"/>
</dbReference>
<keyword evidence="7" id="KW-0520">NAD</keyword>
<keyword evidence="5" id="KW-0521">NADP</keyword>
<feature type="domain" description="Alanine dehydrogenase/pyridine nucleotide transhydrogenase N-terminal" evidence="11">
    <location>
        <begin position="4"/>
        <end position="145"/>
    </location>
</feature>
<accession>A0A8T7LX51</accession>
<dbReference type="SUPFAM" id="SSF51735">
    <property type="entry name" value="NAD(P)-binding Rossmann-fold domains"/>
    <property type="match status" value="1"/>
</dbReference>
<keyword evidence="9" id="KW-0472">Membrane</keyword>
<evidence type="ECO:0000256" key="8">
    <source>
        <dbReference type="ARBA" id="ARBA00048202"/>
    </source>
</evidence>
<dbReference type="EMBL" id="CP128399">
    <property type="protein sequence ID" value="WJW67416.1"/>
    <property type="molecule type" value="Genomic_DNA"/>
</dbReference>
<dbReference type="SUPFAM" id="SSF52283">
    <property type="entry name" value="Formate/glycerate dehydrogenase catalytic domain-like"/>
    <property type="match status" value="1"/>
</dbReference>
<comment type="catalytic activity">
    <reaction evidence="8">
        <text>NAD(+) + NADPH + H(+)(in) = NADH + NADP(+) + H(+)(out)</text>
        <dbReference type="Rhea" id="RHEA:47992"/>
        <dbReference type="ChEBI" id="CHEBI:15378"/>
        <dbReference type="ChEBI" id="CHEBI:57540"/>
        <dbReference type="ChEBI" id="CHEBI:57783"/>
        <dbReference type="ChEBI" id="CHEBI:57945"/>
        <dbReference type="ChEBI" id="CHEBI:58349"/>
        <dbReference type="EC" id="7.1.1.1"/>
    </reaction>
</comment>
<dbReference type="GO" id="GO:0008750">
    <property type="term" value="F:proton-translocating NAD(P)+ transhydrogenase activity"/>
    <property type="evidence" value="ECO:0007669"/>
    <property type="project" value="UniProtKB-EC"/>
</dbReference>
<dbReference type="GO" id="GO:0050661">
    <property type="term" value="F:NADP binding"/>
    <property type="evidence" value="ECO:0007669"/>
    <property type="project" value="TreeGrafter"/>
</dbReference>
<dbReference type="InterPro" id="IPR007886">
    <property type="entry name" value="AlaDH/PNT_N"/>
</dbReference>
<keyword evidence="9" id="KW-1133">Transmembrane helix</keyword>
<reference evidence="13" key="2">
    <citation type="journal article" date="2024" name="Nature">
        <title>Anoxygenic phototroph of the Chloroflexota uses a type I reaction centre.</title>
        <authorList>
            <person name="Tsuji J.M."/>
            <person name="Shaw N.A."/>
            <person name="Nagashima S."/>
            <person name="Venkiteswaran J.J."/>
            <person name="Schiff S.L."/>
            <person name="Watanabe T."/>
            <person name="Fukui M."/>
            <person name="Hanada S."/>
            <person name="Tank M."/>
            <person name="Neufeld J.D."/>
        </authorList>
    </citation>
    <scope>NUCLEOTIDE SEQUENCE</scope>
    <source>
        <strain evidence="13">L227-S17</strain>
    </source>
</reference>
<evidence type="ECO:0000313" key="12">
    <source>
        <dbReference type="EMBL" id="NWJ45543.1"/>
    </source>
</evidence>
<dbReference type="InterPro" id="IPR036291">
    <property type="entry name" value="NAD(P)-bd_dom_sf"/>
</dbReference>
<evidence type="ECO:0000259" key="11">
    <source>
        <dbReference type="SMART" id="SM01003"/>
    </source>
</evidence>
<organism evidence="12 14">
    <name type="scientific">Candidatus Chlorohelix allophototropha</name>
    <dbReference type="NCBI Taxonomy" id="3003348"/>
    <lineage>
        <taxon>Bacteria</taxon>
        <taxon>Bacillati</taxon>
        <taxon>Chloroflexota</taxon>
        <taxon>Chloroflexia</taxon>
        <taxon>Candidatus Chloroheliales</taxon>
        <taxon>Candidatus Chloroheliaceae</taxon>
        <taxon>Candidatus Chlorohelix</taxon>
    </lineage>
</organism>
<dbReference type="RefSeq" id="WP_341469310.1">
    <property type="nucleotide sequence ID" value="NZ_CP128399.1"/>
</dbReference>
<dbReference type="PANTHER" id="PTHR10160:SF19">
    <property type="entry name" value="PROTON-TRANSLOCATING NAD(P)(+) TRANSHYDROGENASE"/>
    <property type="match status" value="1"/>
</dbReference>
<dbReference type="AlphaFoldDB" id="A0A8T7LX51"/>
<evidence type="ECO:0000256" key="1">
    <source>
        <dbReference type="ARBA" id="ARBA00003943"/>
    </source>
</evidence>
<feature type="transmembrane region" description="Helical" evidence="9">
    <location>
        <begin position="137"/>
        <end position="155"/>
    </location>
</feature>
<reference evidence="12 14" key="1">
    <citation type="submission" date="2020-06" db="EMBL/GenBank/DDBJ databases">
        <title>Anoxygenic phototrophic Chloroflexota member uses a Type I reaction center.</title>
        <authorList>
            <person name="Tsuji J.M."/>
            <person name="Shaw N.A."/>
            <person name="Nagashima S."/>
            <person name="Venkiteswaran J."/>
            <person name="Schiff S.L."/>
            <person name="Hanada S."/>
            <person name="Tank M."/>
            <person name="Neufeld J.D."/>
        </authorList>
    </citation>
    <scope>NUCLEOTIDE SEQUENCE [LARGE SCALE GENOMIC DNA]</scope>
    <source>
        <strain evidence="12">L227-S17</strain>
    </source>
</reference>
<gene>
    <name evidence="12" type="ORF">HXX08_06670</name>
    <name evidence="13" type="ORF">OZ401_000682</name>
</gene>
<evidence type="ECO:0000256" key="6">
    <source>
        <dbReference type="ARBA" id="ARBA00022967"/>
    </source>
</evidence>
<dbReference type="GO" id="GO:0005886">
    <property type="term" value="C:plasma membrane"/>
    <property type="evidence" value="ECO:0007669"/>
    <property type="project" value="TreeGrafter"/>
</dbReference>
<sequence>MKIGIPKEIYLGETRVALVPGLVVVLKKQNHEVFVEKCAGKLAFCSDKEYEAAGAQLVNNAKELYQQVDVIFKVQPPQFHPEFGRYETDMLQEGATLLSFLAPFAKPEIIEALAHRKITAYSMELIPRIARAQNMDALSAMATIAGYKAVLLAAGKLKKMFPLMMTAAGTVSPATVLVLGAGVAGLQAIATAKRLGARVEAFDPRPIVRDQVKSVGANFVEMELPKDAETSGGYAKEQSDEFLMKEREVISARLPKVDVVITTAQVFGKRAPLLISREMVQLLKPGSIIVDLAAEQGGNCELTAPNQTIESNDVTIIGAVNLPAAVPADASLLYSHNLLNLFEYLFPNGKASPSYEDEIVKAACVTRGGEILNEQVKALLPQGVMV</sequence>
<dbReference type="PANTHER" id="PTHR10160">
    <property type="entry name" value="NAD(P) TRANSHYDROGENASE"/>
    <property type="match status" value="1"/>
</dbReference>
<feature type="transmembrane region" description="Helical" evidence="9">
    <location>
        <begin position="161"/>
        <end position="186"/>
    </location>
</feature>
<dbReference type="Pfam" id="PF01262">
    <property type="entry name" value="AlaDh_PNT_C"/>
    <property type="match status" value="1"/>
</dbReference>
<evidence type="ECO:0000259" key="10">
    <source>
        <dbReference type="SMART" id="SM01002"/>
    </source>
</evidence>
<dbReference type="GO" id="GO:0016491">
    <property type="term" value="F:oxidoreductase activity"/>
    <property type="evidence" value="ECO:0007669"/>
    <property type="project" value="UniProtKB-KW"/>
</dbReference>
<dbReference type="SMART" id="SM01003">
    <property type="entry name" value="AlaDh_PNT_N"/>
    <property type="match status" value="1"/>
</dbReference>
<dbReference type="NCBIfam" id="NF006942">
    <property type="entry name" value="PRK09424.1"/>
    <property type="match status" value="1"/>
</dbReference>
<dbReference type="EMBL" id="JACATZ010000001">
    <property type="protein sequence ID" value="NWJ45543.1"/>
    <property type="molecule type" value="Genomic_DNA"/>
</dbReference>
<dbReference type="SMART" id="SM01002">
    <property type="entry name" value="AlaDh_PNT_C"/>
    <property type="match status" value="1"/>
</dbReference>
<evidence type="ECO:0000256" key="7">
    <source>
        <dbReference type="ARBA" id="ARBA00023027"/>
    </source>
</evidence>
<evidence type="ECO:0000313" key="14">
    <source>
        <dbReference type="Proteomes" id="UP000521676"/>
    </source>
</evidence>
<evidence type="ECO:0000256" key="4">
    <source>
        <dbReference type="ARBA" id="ARBA00022741"/>
    </source>
</evidence>
<dbReference type="EC" id="7.1.1.1" evidence="3"/>
<evidence type="ECO:0000256" key="2">
    <source>
        <dbReference type="ARBA" id="ARBA00005689"/>
    </source>
</evidence>
<evidence type="ECO:0000313" key="15">
    <source>
        <dbReference type="Proteomes" id="UP001431572"/>
    </source>
</evidence>
<evidence type="ECO:0000313" key="13">
    <source>
        <dbReference type="EMBL" id="WJW67416.1"/>
    </source>
</evidence>
<dbReference type="Proteomes" id="UP001431572">
    <property type="component" value="Chromosome 1"/>
</dbReference>
<comment type="function">
    <text evidence="1">The transhydrogenation between NADH and NADP is coupled to respiration and ATP hydrolysis and functions as a proton pump across the membrane.</text>
</comment>
<keyword evidence="6" id="KW-1278">Translocase</keyword>
<evidence type="ECO:0000256" key="5">
    <source>
        <dbReference type="ARBA" id="ARBA00022857"/>
    </source>
</evidence>
<keyword evidence="12" id="KW-0560">Oxidoreductase</keyword>
<comment type="similarity">
    <text evidence="2">Belongs to the AlaDH/PNT family.</text>
</comment>
<protein>
    <recommendedName>
        <fullName evidence="3">proton-translocating NAD(P)(+) transhydrogenase</fullName>
        <ecNumber evidence="3">7.1.1.1</ecNumber>
    </recommendedName>
</protein>
<evidence type="ECO:0000256" key="3">
    <source>
        <dbReference type="ARBA" id="ARBA00012943"/>
    </source>
</evidence>
<dbReference type="Pfam" id="PF05222">
    <property type="entry name" value="AlaDh_PNT_N"/>
    <property type="match status" value="1"/>
</dbReference>
<dbReference type="Gene3D" id="3.40.50.720">
    <property type="entry name" value="NAD(P)-binding Rossmann-like Domain"/>
    <property type="match status" value="2"/>
</dbReference>
<feature type="domain" description="Alanine dehydrogenase/pyridine nucleotide transhydrogenase NAD(H)-binding" evidence="10">
    <location>
        <begin position="154"/>
        <end position="318"/>
    </location>
</feature>
<dbReference type="GO" id="GO:0006740">
    <property type="term" value="P:NADPH regeneration"/>
    <property type="evidence" value="ECO:0007669"/>
    <property type="project" value="TreeGrafter"/>
</dbReference>
<name>A0A8T7LX51_9CHLR</name>
<dbReference type="Proteomes" id="UP000521676">
    <property type="component" value="Unassembled WGS sequence"/>
</dbReference>
<dbReference type="InterPro" id="IPR007698">
    <property type="entry name" value="AlaDH/PNT_NAD(H)-bd"/>
</dbReference>
<evidence type="ECO:0000256" key="9">
    <source>
        <dbReference type="SAM" id="Phobius"/>
    </source>
</evidence>
<keyword evidence="4" id="KW-0547">Nucleotide-binding</keyword>
<dbReference type="CDD" id="cd05304">
    <property type="entry name" value="Rubrum_tdh"/>
    <property type="match status" value="1"/>
</dbReference>
<keyword evidence="9" id="KW-0812">Transmembrane</keyword>